<gene>
    <name evidence="1" type="ORF">DFR47_103476</name>
</gene>
<comment type="caution">
    <text evidence="1">The sequence shown here is derived from an EMBL/GenBank/DDBJ whole genome shotgun (WGS) entry which is preliminary data.</text>
</comment>
<keyword evidence="2" id="KW-1185">Reference proteome</keyword>
<name>A0A366E0P7_9HYPH</name>
<dbReference type="Proteomes" id="UP000252893">
    <property type="component" value="Unassembled WGS sequence"/>
</dbReference>
<evidence type="ECO:0000313" key="1">
    <source>
        <dbReference type="EMBL" id="RBO95912.1"/>
    </source>
</evidence>
<dbReference type="OrthoDB" id="9803476at2"/>
<sequence>MTEKDNTEAAVRLVFEYEFDASPQKVWRAISIPELRANWLPEQDLSRSEPVALIPEKQASYRMREAEPPFLESVVTFQIAANDNGGTSLTIIHELDDARLHLKPQAANINLQSVMRAA</sequence>
<dbReference type="CDD" id="cd07814">
    <property type="entry name" value="SRPBCC_CalC_Aha1-like"/>
    <property type="match status" value="1"/>
</dbReference>
<reference evidence="1 2" key="1">
    <citation type="submission" date="2018-06" db="EMBL/GenBank/DDBJ databases">
        <title>Genomic Encyclopedia of Type Strains, Phase IV (KMG-IV): sequencing the most valuable type-strain genomes for metagenomic binning, comparative biology and taxonomic classification.</title>
        <authorList>
            <person name="Goeker M."/>
        </authorList>
    </citation>
    <scope>NUCLEOTIDE SEQUENCE [LARGE SCALE GENOMIC DNA]</scope>
    <source>
        <strain evidence="1 2">DSM 25619</strain>
    </source>
</reference>
<dbReference type="SUPFAM" id="SSF55961">
    <property type="entry name" value="Bet v1-like"/>
    <property type="match status" value="1"/>
</dbReference>
<dbReference type="Gene3D" id="3.30.530.20">
    <property type="match status" value="1"/>
</dbReference>
<dbReference type="InterPro" id="IPR023393">
    <property type="entry name" value="START-like_dom_sf"/>
</dbReference>
<organism evidence="1 2">
    <name type="scientific">Pseudochrobactrum asaccharolyticum</name>
    <dbReference type="NCBI Taxonomy" id="354351"/>
    <lineage>
        <taxon>Bacteria</taxon>
        <taxon>Pseudomonadati</taxon>
        <taxon>Pseudomonadota</taxon>
        <taxon>Alphaproteobacteria</taxon>
        <taxon>Hyphomicrobiales</taxon>
        <taxon>Brucellaceae</taxon>
        <taxon>Pseudochrobactrum</taxon>
    </lineage>
</organism>
<protein>
    <submittedName>
        <fullName evidence="1">Uncharacterized protein YndB with AHSA1/START domain</fullName>
    </submittedName>
</protein>
<dbReference type="AlphaFoldDB" id="A0A366E0P7"/>
<dbReference type="EMBL" id="QNRH01000003">
    <property type="protein sequence ID" value="RBO95912.1"/>
    <property type="molecule type" value="Genomic_DNA"/>
</dbReference>
<proteinExistence type="predicted"/>
<evidence type="ECO:0000313" key="2">
    <source>
        <dbReference type="Proteomes" id="UP000252893"/>
    </source>
</evidence>
<accession>A0A366E0P7</accession>
<dbReference type="RefSeq" id="WP_113944412.1">
    <property type="nucleotide sequence ID" value="NZ_JBHEEG010000004.1"/>
</dbReference>